<dbReference type="PROSITE" id="PS50943">
    <property type="entry name" value="HTH_CROC1"/>
    <property type="match status" value="1"/>
</dbReference>
<proteinExistence type="predicted"/>
<dbReference type="InterPro" id="IPR001387">
    <property type="entry name" value="Cro/C1-type_HTH"/>
</dbReference>
<reference evidence="2" key="2">
    <citation type="journal article" date="2021" name="PeerJ">
        <title>Extensive microbial diversity within the chicken gut microbiome revealed by metagenomics and culture.</title>
        <authorList>
            <person name="Gilroy R."/>
            <person name="Ravi A."/>
            <person name="Getino M."/>
            <person name="Pursley I."/>
            <person name="Horton D.L."/>
            <person name="Alikhan N.F."/>
            <person name="Baker D."/>
            <person name="Gharbi K."/>
            <person name="Hall N."/>
            <person name="Watson M."/>
            <person name="Adriaenssens E.M."/>
            <person name="Foster-Nyarko E."/>
            <person name="Jarju S."/>
            <person name="Secka A."/>
            <person name="Antonio M."/>
            <person name="Oren A."/>
            <person name="Chaudhuri R.R."/>
            <person name="La Ragione R."/>
            <person name="Hildebrand F."/>
            <person name="Pallen M.J."/>
        </authorList>
    </citation>
    <scope>NUCLEOTIDE SEQUENCE</scope>
    <source>
        <strain evidence="2">CHK152-2994</strain>
    </source>
</reference>
<dbReference type="GO" id="GO:0003677">
    <property type="term" value="F:DNA binding"/>
    <property type="evidence" value="ECO:0007669"/>
    <property type="project" value="InterPro"/>
</dbReference>
<dbReference type="Gene3D" id="1.10.260.40">
    <property type="entry name" value="lambda repressor-like DNA-binding domains"/>
    <property type="match status" value="1"/>
</dbReference>
<evidence type="ECO:0000313" key="3">
    <source>
        <dbReference type="Proteomes" id="UP000824139"/>
    </source>
</evidence>
<dbReference type="SUPFAM" id="SSF47413">
    <property type="entry name" value="lambda repressor-like DNA-binding domains"/>
    <property type="match status" value="1"/>
</dbReference>
<dbReference type="Pfam" id="PF01381">
    <property type="entry name" value="HTH_3"/>
    <property type="match status" value="1"/>
</dbReference>
<dbReference type="AlphaFoldDB" id="A0A9D1FWG4"/>
<gene>
    <name evidence="2" type="ORF">IAD41_03720</name>
</gene>
<name>A0A9D1FWG4_9BACT</name>
<accession>A0A9D1FWG4</accession>
<evidence type="ECO:0000259" key="1">
    <source>
        <dbReference type="PROSITE" id="PS50943"/>
    </source>
</evidence>
<organism evidence="2 3">
    <name type="scientific">Candidatus Scatenecus faecavium</name>
    <dbReference type="NCBI Taxonomy" id="2840915"/>
    <lineage>
        <taxon>Bacteria</taxon>
        <taxon>Candidatus Scatenecus</taxon>
    </lineage>
</organism>
<sequence length="91" mass="10609">MQHQNSKKAEIVFKTLAKVIRREREKQNKSLRILADEYDIQKSLLSRLENGVNEPKLISIWTISEALNMPVSSLLRLVEEELPRGFSFVEK</sequence>
<evidence type="ECO:0000313" key="2">
    <source>
        <dbReference type="EMBL" id="HIS82696.1"/>
    </source>
</evidence>
<reference evidence="2" key="1">
    <citation type="submission" date="2020-10" db="EMBL/GenBank/DDBJ databases">
        <authorList>
            <person name="Gilroy R."/>
        </authorList>
    </citation>
    <scope>NUCLEOTIDE SEQUENCE</scope>
    <source>
        <strain evidence="2">CHK152-2994</strain>
    </source>
</reference>
<feature type="domain" description="HTH cro/C1-type" evidence="1">
    <location>
        <begin position="20"/>
        <end position="74"/>
    </location>
</feature>
<dbReference type="InterPro" id="IPR010982">
    <property type="entry name" value="Lambda_DNA-bd_dom_sf"/>
</dbReference>
<dbReference type="EMBL" id="DVJO01000079">
    <property type="protein sequence ID" value="HIS82696.1"/>
    <property type="molecule type" value="Genomic_DNA"/>
</dbReference>
<dbReference type="Proteomes" id="UP000824139">
    <property type="component" value="Unassembled WGS sequence"/>
</dbReference>
<comment type="caution">
    <text evidence="2">The sequence shown here is derived from an EMBL/GenBank/DDBJ whole genome shotgun (WGS) entry which is preliminary data.</text>
</comment>
<protein>
    <submittedName>
        <fullName evidence="2">Helix-turn-helix transcriptional regulator</fullName>
    </submittedName>
</protein>
<dbReference type="CDD" id="cd00093">
    <property type="entry name" value="HTH_XRE"/>
    <property type="match status" value="1"/>
</dbReference>
<dbReference type="SMART" id="SM00530">
    <property type="entry name" value="HTH_XRE"/>
    <property type="match status" value="1"/>
</dbReference>